<keyword evidence="2" id="KW-1185">Reference proteome</keyword>
<evidence type="ECO:0000313" key="2">
    <source>
        <dbReference type="Proteomes" id="UP001497535"/>
    </source>
</evidence>
<protein>
    <submittedName>
        <fullName evidence="1">Uncharacterized protein</fullName>
    </submittedName>
</protein>
<organism evidence="1 2">
    <name type="scientific">Meloidogyne enterolobii</name>
    <name type="common">Root-knot nematode worm</name>
    <name type="synonym">Meloidogyne mayaguensis</name>
    <dbReference type="NCBI Taxonomy" id="390850"/>
    <lineage>
        <taxon>Eukaryota</taxon>
        <taxon>Metazoa</taxon>
        <taxon>Ecdysozoa</taxon>
        <taxon>Nematoda</taxon>
        <taxon>Chromadorea</taxon>
        <taxon>Rhabditida</taxon>
        <taxon>Tylenchina</taxon>
        <taxon>Tylenchomorpha</taxon>
        <taxon>Tylenchoidea</taxon>
        <taxon>Meloidogynidae</taxon>
        <taxon>Meloidogyninae</taxon>
        <taxon>Meloidogyne</taxon>
    </lineage>
</organism>
<proteinExistence type="predicted"/>
<reference evidence="1" key="1">
    <citation type="submission" date="2023-11" db="EMBL/GenBank/DDBJ databases">
        <authorList>
            <person name="Poullet M."/>
        </authorList>
    </citation>
    <scope>NUCLEOTIDE SEQUENCE</scope>
    <source>
        <strain evidence="1">E1834</strain>
    </source>
</reference>
<sequence length="130" mass="15198">MLKNREQNRRRRMDQSWIQQSVMRRQAGDIYAFGIVMYEILFRDLPFPRNVDLSGQFVSLFLAFNWENLLNYCFLREKGKGVVSGIINKGSFLDIHPNLSFSYLFSSSNICKRSVSAENKFFACPNIPKN</sequence>
<comment type="caution">
    <text evidence="1">The sequence shown here is derived from an EMBL/GenBank/DDBJ whole genome shotgun (WGS) entry which is preliminary data.</text>
</comment>
<dbReference type="Proteomes" id="UP001497535">
    <property type="component" value="Unassembled WGS sequence"/>
</dbReference>
<accession>A0ACB0YCJ6</accession>
<dbReference type="EMBL" id="CAVMJV010000010">
    <property type="protein sequence ID" value="CAK5041094.1"/>
    <property type="molecule type" value="Genomic_DNA"/>
</dbReference>
<name>A0ACB0YCJ6_MELEN</name>
<evidence type="ECO:0000313" key="1">
    <source>
        <dbReference type="EMBL" id="CAK5041094.1"/>
    </source>
</evidence>
<gene>
    <name evidence="1" type="ORF">MENTE1834_LOCUS10414</name>
</gene>